<feature type="region of interest" description="Disordered" evidence="1">
    <location>
        <begin position="292"/>
        <end position="312"/>
    </location>
</feature>
<dbReference type="AlphaFoldDB" id="S7RF20"/>
<organism evidence="3 4">
    <name type="scientific">Gloeophyllum trabeum (strain ATCC 11539 / FP-39264 / Madison 617)</name>
    <name type="common">Brown rot fungus</name>
    <dbReference type="NCBI Taxonomy" id="670483"/>
    <lineage>
        <taxon>Eukaryota</taxon>
        <taxon>Fungi</taxon>
        <taxon>Dikarya</taxon>
        <taxon>Basidiomycota</taxon>
        <taxon>Agaricomycotina</taxon>
        <taxon>Agaricomycetes</taxon>
        <taxon>Gloeophyllales</taxon>
        <taxon>Gloeophyllaceae</taxon>
        <taxon>Gloeophyllum</taxon>
    </lineage>
</organism>
<feature type="transmembrane region" description="Helical" evidence="2">
    <location>
        <begin position="242"/>
        <end position="265"/>
    </location>
</feature>
<keyword evidence="2" id="KW-0812">Transmembrane</keyword>
<dbReference type="KEGG" id="gtr:GLOTRDRAFT_123335"/>
<dbReference type="STRING" id="670483.S7RF20"/>
<keyword evidence="2" id="KW-0472">Membrane</keyword>
<dbReference type="HOGENOM" id="CLU_025949_0_0_1"/>
<dbReference type="OrthoDB" id="3261666at2759"/>
<accession>S7RF20</accession>
<keyword evidence="4" id="KW-1185">Reference proteome</keyword>
<evidence type="ECO:0000256" key="1">
    <source>
        <dbReference type="SAM" id="MobiDB-lite"/>
    </source>
</evidence>
<feature type="compositionally biased region" description="Low complexity" evidence="1">
    <location>
        <begin position="292"/>
        <end position="305"/>
    </location>
</feature>
<evidence type="ECO:0000313" key="4">
    <source>
        <dbReference type="Proteomes" id="UP000030669"/>
    </source>
</evidence>
<gene>
    <name evidence="3" type="ORF">GLOTRDRAFT_123335</name>
</gene>
<dbReference type="EMBL" id="KB469312">
    <property type="protein sequence ID" value="EPQ51079.1"/>
    <property type="molecule type" value="Genomic_DNA"/>
</dbReference>
<feature type="region of interest" description="Disordered" evidence="1">
    <location>
        <begin position="1"/>
        <end position="52"/>
    </location>
</feature>
<sequence>MAGPIHYPNPPLAGKPPFATDEPDEYFDQQPQPQRRVRQQPADPNARSSAYNVYDNYLERGNRDSGVGALGAGLMNGAVDDDDDDPRNPFQNAHAVAPSAPIAQPKPGYAAPTPAQLLARPAPAASREMSEVGPGPRVVIPPPAPIAVPSTPHPLQPPMTPITPVFARPRKASGDDAGGVKFETSQLRPGIIRGNSEDTTLPRRGAPGDDFWRRFSMVAKSDTKESFWLKKTQNGTSRLSRWVWVVAVTILIVIAGAIGLGWYVSHNKPGHTAPKAIGGSANEAATSSALPASAGVPAASSSPHPWQVPAGTGVRRAIADG</sequence>
<protein>
    <submittedName>
        <fullName evidence="3">Uncharacterized protein</fullName>
    </submittedName>
</protein>
<dbReference type="OMA" id="RWVWVIG"/>
<reference evidence="3 4" key="1">
    <citation type="journal article" date="2012" name="Science">
        <title>The Paleozoic origin of enzymatic lignin decomposition reconstructed from 31 fungal genomes.</title>
        <authorList>
            <person name="Floudas D."/>
            <person name="Binder M."/>
            <person name="Riley R."/>
            <person name="Barry K."/>
            <person name="Blanchette R.A."/>
            <person name="Henrissat B."/>
            <person name="Martinez A.T."/>
            <person name="Otillar R."/>
            <person name="Spatafora J.W."/>
            <person name="Yadav J.S."/>
            <person name="Aerts A."/>
            <person name="Benoit I."/>
            <person name="Boyd A."/>
            <person name="Carlson A."/>
            <person name="Copeland A."/>
            <person name="Coutinho P.M."/>
            <person name="de Vries R.P."/>
            <person name="Ferreira P."/>
            <person name="Findley K."/>
            <person name="Foster B."/>
            <person name="Gaskell J."/>
            <person name="Glotzer D."/>
            <person name="Gorecki P."/>
            <person name="Heitman J."/>
            <person name="Hesse C."/>
            <person name="Hori C."/>
            <person name="Igarashi K."/>
            <person name="Jurgens J.A."/>
            <person name="Kallen N."/>
            <person name="Kersten P."/>
            <person name="Kohler A."/>
            <person name="Kuees U."/>
            <person name="Kumar T.K.A."/>
            <person name="Kuo A."/>
            <person name="LaButti K."/>
            <person name="Larrondo L.F."/>
            <person name="Lindquist E."/>
            <person name="Ling A."/>
            <person name="Lombard V."/>
            <person name="Lucas S."/>
            <person name="Lundell T."/>
            <person name="Martin R."/>
            <person name="McLaughlin D.J."/>
            <person name="Morgenstern I."/>
            <person name="Morin E."/>
            <person name="Murat C."/>
            <person name="Nagy L.G."/>
            <person name="Nolan M."/>
            <person name="Ohm R.A."/>
            <person name="Patyshakuliyeva A."/>
            <person name="Rokas A."/>
            <person name="Ruiz-Duenas F.J."/>
            <person name="Sabat G."/>
            <person name="Salamov A."/>
            <person name="Samejima M."/>
            <person name="Schmutz J."/>
            <person name="Slot J.C."/>
            <person name="St John F."/>
            <person name="Stenlid J."/>
            <person name="Sun H."/>
            <person name="Sun S."/>
            <person name="Syed K."/>
            <person name="Tsang A."/>
            <person name="Wiebenga A."/>
            <person name="Young D."/>
            <person name="Pisabarro A."/>
            <person name="Eastwood D.C."/>
            <person name="Martin F."/>
            <person name="Cullen D."/>
            <person name="Grigoriev I.V."/>
            <person name="Hibbett D.S."/>
        </authorList>
    </citation>
    <scope>NUCLEOTIDE SEQUENCE [LARGE SCALE GENOMIC DNA]</scope>
    <source>
        <strain evidence="3 4">ATCC 11539</strain>
    </source>
</reference>
<dbReference type="Proteomes" id="UP000030669">
    <property type="component" value="Unassembled WGS sequence"/>
</dbReference>
<keyword evidence="2" id="KW-1133">Transmembrane helix</keyword>
<dbReference type="eggNOG" id="ENOG502SJP1">
    <property type="taxonomic scope" value="Eukaryota"/>
</dbReference>
<dbReference type="GeneID" id="19300946"/>
<evidence type="ECO:0000313" key="3">
    <source>
        <dbReference type="EMBL" id="EPQ51079.1"/>
    </source>
</evidence>
<evidence type="ECO:0000256" key="2">
    <source>
        <dbReference type="SAM" id="Phobius"/>
    </source>
</evidence>
<proteinExistence type="predicted"/>
<feature type="region of interest" description="Disordered" evidence="1">
    <location>
        <begin position="77"/>
        <end position="114"/>
    </location>
</feature>
<name>S7RF20_GLOTA</name>
<dbReference type="RefSeq" id="XP_007870519.1">
    <property type="nucleotide sequence ID" value="XM_007872328.1"/>
</dbReference>